<dbReference type="Pfam" id="PF00180">
    <property type="entry name" value="Iso_dh"/>
    <property type="match status" value="1"/>
</dbReference>
<dbReference type="GO" id="GO:0004449">
    <property type="term" value="F:isocitrate dehydrogenase (NAD+) activity"/>
    <property type="evidence" value="ECO:0007669"/>
    <property type="project" value="UniProtKB-EC"/>
</dbReference>
<evidence type="ECO:0000313" key="5">
    <source>
        <dbReference type="Proteomes" id="UP000633814"/>
    </source>
</evidence>
<dbReference type="EMBL" id="JAEINI020000001">
    <property type="protein sequence ID" value="MCB5225617.1"/>
    <property type="molecule type" value="Genomic_DNA"/>
</dbReference>
<comment type="similarity">
    <text evidence="1">Belongs to the isocitrate and isopropylmalate dehydrogenases family.</text>
</comment>
<dbReference type="Gene3D" id="3.40.718.10">
    <property type="entry name" value="Isopropylmalate Dehydrogenase"/>
    <property type="match status" value="1"/>
</dbReference>
<name>A0ABS8BZX5_9ALTE</name>
<evidence type="ECO:0000256" key="1">
    <source>
        <dbReference type="ARBA" id="ARBA00007769"/>
    </source>
</evidence>
<dbReference type="SUPFAM" id="SSF53659">
    <property type="entry name" value="Isocitrate/Isopropylmalate dehydrogenase-like"/>
    <property type="match status" value="1"/>
</dbReference>
<proteinExistence type="inferred from homology"/>
<sequence length="335" mass="35914">MSKQTITVIKGDGIGPSIVEAAIQVLEKAGCDFDYEYVDAGLTALEKTGELLPQATLDAILKNKITLKGPLTTPVGEGFTSINVTLRKKFNLYANVRPVISFKGTKARYENIDIITIRENTEGMYSGHGQTVSEDGQTAQASSIVTKEGARRIAEFAFETARRESRKKVTIVHKANILKSTSGLFLKTAREVAQSYPDIEVQEMIVDNTCMQLVMNPQQFDVIVTTNLFGDILSDLCAGLVGGLGMAPGANIGKDCAIFEAVHGSAPDIAGKNLANPSSVILASIQMLEYLGMKDKADKILAALTDVIASGDRTTRDLGGSFGTTDFTAALIERL</sequence>
<dbReference type="SMART" id="SM01329">
    <property type="entry name" value="Iso_dh"/>
    <property type="match status" value="1"/>
</dbReference>
<dbReference type="Proteomes" id="UP000633814">
    <property type="component" value="Unassembled WGS sequence"/>
</dbReference>
<evidence type="ECO:0000256" key="2">
    <source>
        <dbReference type="ARBA" id="ARBA00023002"/>
    </source>
</evidence>
<evidence type="ECO:0000313" key="4">
    <source>
        <dbReference type="EMBL" id="MCB5225617.1"/>
    </source>
</evidence>
<evidence type="ECO:0000259" key="3">
    <source>
        <dbReference type="SMART" id="SM01329"/>
    </source>
</evidence>
<dbReference type="PANTHER" id="PTHR11835">
    <property type="entry name" value="DECARBOXYLATING DEHYDROGENASES-ISOCITRATE, ISOPROPYLMALATE, TARTRATE"/>
    <property type="match status" value="1"/>
</dbReference>
<gene>
    <name evidence="4" type="ORF">JAO78_002170</name>
</gene>
<organism evidence="4 5">
    <name type="scientific">Alishewanella maricola</name>
    <dbReference type="NCBI Taxonomy" id="2795740"/>
    <lineage>
        <taxon>Bacteria</taxon>
        <taxon>Pseudomonadati</taxon>
        <taxon>Pseudomonadota</taxon>
        <taxon>Gammaproteobacteria</taxon>
        <taxon>Alteromonadales</taxon>
        <taxon>Alteromonadaceae</taxon>
        <taxon>Alishewanella</taxon>
    </lineage>
</organism>
<dbReference type="NCBIfam" id="NF006529">
    <property type="entry name" value="PRK08997.1"/>
    <property type="match status" value="1"/>
</dbReference>
<dbReference type="EC" id="1.1.1.41" evidence="4"/>
<dbReference type="PROSITE" id="PS00470">
    <property type="entry name" value="IDH_IMDH"/>
    <property type="match status" value="1"/>
</dbReference>
<feature type="domain" description="Isopropylmalate dehydrogenase-like" evidence="3">
    <location>
        <begin position="5"/>
        <end position="331"/>
    </location>
</feature>
<dbReference type="RefSeq" id="WP_226749705.1">
    <property type="nucleotide sequence ID" value="NZ_JAEINI020000001.1"/>
</dbReference>
<accession>A0ABS8BZX5</accession>
<keyword evidence="2 4" id="KW-0560">Oxidoreductase</keyword>
<comment type="caution">
    <text evidence="4">The sequence shown here is derived from an EMBL/GenBank/DDBJ whole genome shotgun (WGS) entry which is preliminary data.</text>
</comment>
<dbReference type="InterPro" id="IPR024084">
    <property type="entry name" value="IsoPropMal-DH-like_dom"/>
</dbReference>
<dbReference type="PANTHER" id="PTHR11835:SF34">
    <property type="entry name" value="ISOCITRATE DEHYDROGENASE [NAD] SUBUNIT ALPHA, MITOCHONDRIAL"/>
    <property type="match status" value="1"/>
</dbReference>
<dbReference type="InterPro" id="IPR019818">
    <property type="entry name" value="IsoCit/isopropylmalate_DH_CS"/>
</dbReference>
<protein>
    <submittedName>
        <fullName evidence="4">Isocitrate dehydrogenase</fullName>
        <ecNumber evidence="4">1.1.1.41</ecNumber>
    </submittedName>
</protein>
<reference evidence="4 5" key="1">
    <citation type="submission" date="2021-10" db="EMBL/GenBank/DDBJ databases">
        <title>Alishewanella koreense sp. nov. isolated from seawater of southwestern coast in South Korea and the proposal for the reclassification of Rheinheimera perlucida and Rheinheimera tuosuensis as Arsukibacterium perlucida and Arsukibacterium tuosuensis.</title>
        <authorList>
            <person name="Kim K.H."/>
            <person name="Ruan W."/>
            <person name="Kim K.R."/>
            <person name="Baek J.H."/>
            <person name="Jeon C.O."/>
        </authorList>
    </citation>
    <scope>NUCLEOTIDE SEQUENCE [LARGE SCALE GENOMIC DNA]</scope>
    <source>
        <strain evidence="4 5">16-MA</strain>
    </source>
</reference>
<keyword evidence="5" id="KW-1185">Reference proteome</keyword>